<evidence type="ECO:0000313" key="2">
    <source>
        <dbReference type="EMBL" id="KAK8039355.1"/>
    </source>
</evidence>
<proteinExistence type="predicted"/>
<accession>A0ABR1SYF7</accession>
<keyword evidence="3" id="KW-1185">Reference proteome</keyword>
<dbReference type="EMBL" id="JAQQWK010000006">
    <property type="protein sequence ID" value="KAK8039355.1"/>
    <property type="molecule type" value="Genomic_DNA"/>
</dbReference>
<feature type="region of interest" description="Disordered" evidence="1">
    <location>
        <begin position="1"/>
        <end position="105"/>
    </location>
</feature>
<comment type="caution">
    <text evidence="2">The sequence shown here is derived from an EMBL/GenBank/DDBJ whole genome shotgun (WGS) entry which is preliminary data.</text>
</comment>
<evidence type="ECO:0000256" key="1">
    <source>
        <dbReference type="SAM" id="MobiDB-lite"/>
    </source>
</evidence>
<reference evidence="2 3" key="1">
    <citation type="submission" date="2023-01" db="EMBL/GenBank/DDBJ databases">
        <title>Analysis of 21 Apiospora genomes using comparative genomics revels a genus with tremendous synthesis potential of carbohydrate active enzymes and secondary metabolites.</title>
        <authorList>
            <person name="Sorensen T."/>
        </authorList>
    </citation>
    <scope>NUCLEOTIDE SEQUENCE [LARGE SCALE GENOMIC DNA]</scope>
    <source>
        <strain evidence="2 3">CBS 33761</strain>
    </source>
</reference>
<name>A0ABR1SYF7_9PEZI</name>
<dbReference type="Proteomes" id="UP001444661">
    <property type="component" value="Unassembled WGS sequence"/>
</dbReference>
<organism evidence="2 3">
    <name type="scientific">Apiospora rasikravindrae</name>
    <dbReference type="NCBI Taxonomy" id="990691"/>
    <lineage>
        <taxon>Eukaryota</taxon>
        <taxon>Fungi</taxon>
        <taxon>Dikarya</taxon>
        <taxon>Ascomycota</taxon>
        <taxon>Pezizomycotina</taxon>
        <taxon>Sordariomycetes</taxon>
        <taxon>Xylariomycetidae</taxon>
        <taxon>Amphisphaeriales</taxon>
        <taxon>Apiosporaceae</taxon>
        <taxon>Apiospora</taxon>
    </lineage>
</organism>
<feature type="compositionally biased region" description="Low complexity" evidence="1">
    <location>
        <begin position="28"/>
        <end position="57"/>
    </location>
</feature>
<evidence type="ECO:0000313" key="3">
    <source>
        <dbReference type="Proteomes" id="UP001444661"/>
    </source>
</evidence>
<gene>
    <name evidence="2" type="ORF">PG993_007766</name>
</gene>
<sequence length="105" mass="10294">MNRHLFQPSFPLIPSSGLSSRDRGGTDGTSSSVLASTSSGALAGTLSSGSSRGGLAAHVNEWNGGGRAGQSDQGSGSAAVGEGAQLEAGDGGRGDQARGQDLYQS</sequence>
<protein>
    <submittedName>
        <fullName evidence="2">Uncharacterized protein</fullName>
    </submittedName>
</protein>